<proteinExistence type="predicted"/>
<dbReference type="EMBL" id="JARJCM010000022">
    <property type="protein sequence ID" value="KAJ7040222.1"/>
    <property type="molecule type" value="Genomic_DNA"/>
</dbReference>
<accession>A0AAD6X869</accession>
<sequence>MTSEEDNVGASLPMRAREYDVATTKVIYGLSSADQRAVLATLRTDFHTAAAEQRCMVSSQTYDIACQWYQKVEGVTSLVHSSGSEAGDEDSLFSVDDEELPPLLPASPSDESDTERSPAGQVKDTPLPAPAFLPVSATLLNAAPQVAGGHRYQTDGEAVERAWAAARPVVPSPMGPGFRQWLEEGPIHDLKIVGLDSVRDVKCNCIDGKHSVYERRRSFGYINADGNLVVKKSKTLLLPLNY</sequence>
<reference evidence="2" key="1">
    <citation type="submission" date="2023-03" db="EMBL/GenBank/DDBJ databases">
        <title>Massive genome expansion in bonnet fungi (Mycena s.s.) driven by repeated elements and novel gene families across ecological guilds.</title>
        <authorList>
            <consortium name="Lawrence Berkeley National Laboratory"/>
            <person name="Harder C.B."/>
            <person name="Miyauchi S."/>
            <person name="Viragh M."/>
            <person name="Kuo A."/>
            <person name="Thoen E."/>
            <person name="Andreopoulos B."/>
            <person name="Lu D."/>
            <person name="Skrede I."/>
            <person name="Drula E."/>
            <person name="Henrissat B."/>
            <person name="Morin E."/>
            <person name="Kohler A."/>
            <person name="Barry K."/>
            <person name="LaButti K."/>
            <person name="Morin E."/>
            <person name="Salamov A."/>
            <person name="Lipzen A."/>
            <person name="Mereny Z."/>
            <person name="Hegedus B."/>
            <person name="Baldrian P."/>
            <person name="Stursova M."/>
            <person name="Weitz H."/>
            <person name="Taylor A."/>
            <person name="Grigoriev I.V."/>
            <person name="Nagy L.G."/>
            <person name="Martin F."/>
            <person name="Kauserud H."/>
        </authorList>
    </citation>
    <scope>NUCLEOTIDE SEQUENCE</scope>
    <source>
        <strain evidence="2">CBHHK200</strain>
    </source>
</reference>
<evidence type="ECO:0000256" key="1">
    <source>
        <dbReference type="SAM" id="MobiDB-lite"/>
    </source>
</evidence>
<organism evidence="2 3">
    <name type="scientific">Mycena alexandri</name>
    <dbReference type="NCBI Taxonomy" id="1745969"/>
    <lineage>
        <taxon>Eukaryota</taxon>
        <taxon>Fungi</taxon>
        <taxon>Dikarya</taxon>
        <taxon>Basidiomycota</taxon>
        <taxon>Agaricomycotina</taxon>
        <taxon>Agaricomycetes</taxon>
        <taxon>Agaricomycetidae</taxon>
        <taxon>Agaricales</taxon>
        <taxon>Marasmiineae</taxon>
        <taxon>Mycenaceae</taxon>
        <taxon>Mycena</taxon>
    </lineage>
</organism>
<protein>
    <submittedName>
        <fullName evidence="2">Uncharacterized protein</fullName>
    </submittedName>
</protein>
<name>A0AAD6X869_9AGAR</name>
<feature type="region of interest" description="Disordered" evidence="1">
    <location>
        <begin position="80"/>
        <end position="127"/>
    </location>
</feature>
<gene>
    <name evidence="2" type="ORF">C8F04DRAFT_1177996</name>
</gene>
<keyword evidence="3" id="KW-1185">Reference proteome</keyword>
<dbReference type="Proteomes" id="UP001218188">
    <property type="component" value="Unassembled WGS sequence"/>
</dbReference>
<evidence type="ECO:0000313" key="3">
    <source>
        <dbReference type="Proteomes" id="UP001218188"/>
    </source>
</evidence>
<evidence type="ECO:0000313" key="2">
    <source>
        <dbReference type="EMBL" id="KAJ7040222.1"/>
    </source>
</evidence>
<comment type="caution">
    <text evidence="2">The sequence shown here is derived from an EMBL/GenBank/DDBJ whole genome shotgun (WGS) entry which is preliminary data.</text>
</comment>
<dbReference type="AlphaFoldDB" id="A0AAD6X869"/>
<feature type="compositionally biased region" description="Acidic residues" evidence="1">
    <location>
        <begin position="86"/>
        <end position="100"/>
    </location>
</feature>